<keyword evidence="11" id="KW-0413">Isomerase</keyword>
<proteinExistence type="inferred from homology"/>
<dbReference type="VEuPathDB" id="CryptoDB:Vbra_19097"/>
<dbReference type="GO" id="GO:0016818">
    <property type="term" value="F:hydrolase activity, acting on acid anhydrides, in phosphorus-containing anhydrides"/>
    <property type="evidence" value="ECO:0007669"/>
    <property type="project" value="InterPro"/>
</dbReference>
<dbReference type="InterPro" id="IPR014013">
    <property type="entry name" value="Helic_SF1/SF2_ATP-bd_DinG/Rad3"/>
</dbReference>
<keyword evidence="15" id="KW-1185">Reference proteome</keyword>
<name>A0A0G4GYD1_VITBC</name>
<keyword evidence="7" id="KW-0347">Helicase</keyword>
<comment type="subcellular location">
    <subcellularLocation>
        <location evidence="2">Nucleus</location>
    </subcellularLocation>
</comment>
<dbReference type="PROSITE" id="PS00690">
    <property type="entry name" value="DEAH_ATP_HELICASE"/>
    <property type="match status" value="1"/>
</dbReference>
<dbReference type="InterPro" id="IPR013020">
    <property type="entry name" value="Rad3/Chl1-like"/>
</dbReference>
<dbReference type="InterPro" id="IPR045028">
    <property type="entry name" value="DinG/Rad3-like"/>
</dbReference>
<dbReference type="EMBL" id="CDMY01000878">
    <property type="protein sequence ID" value="CEM36148.1"/>
    <property type="molecule type" value="Genomic_DNA"/>
</dbReference>
<evidence type="ECO:0000256" key="3">
    <source>
        <dbReference type="ARBA" id="ARBA00008435"/>
    </source>
</evidence>
<evidence type="ECO:0000313" key="14">
    <source>
        <dbReference type="EMBL" id="CEM36148.1"/>
    </source>
</evidence>
<dbReference type="SUPFAM" id="SSF52540">
    <property type="entry name" value="P-loop containing nucleoside triphosphate hydrolases"/>
    <property type="match status" value="1"/>
</dbReference>
<dbReference type="Pfam" id="PF06733">
    <property type="entry name" value="DEAD_2"/>
    <property type="match status" value="1"/>
</dbReference>
<dbReference type="GO" id="GO:0006974">
    <property type="term" value="P:DNA damage response"/>
    <property type="evidence" value="ECO:0007669"/>
    <property type="project" value="UniProtKB-ARBA"/>
</dbReference>
<evidence type="ECO:0000256" key="8">
    <source>
        <dbReference type="ARBA" id="ARBA00022840"/>
    </source>
</evidence>
<dbReference type="PANTHER" id="PTHR11472">
    <property type="entry name" value="DNA REPAIR DEAD HELICASE RAD3/XP-D SUBFAMILY MEMBER"/>
    <property type="match status" value="1"/>
</dbReference>
<dbReference type="PANTHER" id="PTHR11472:SF41">
    <property type="entry name" value="ATP-DEPENDENT DNA HELICASE DDX11-RELATED"/>
    <property type="match status" value="1"/>
</dbReference>
<evidence type="ECO:0000256" key="6">
    <source>
        <dbReference type="ARBA" id="ARBA00022801"/>
    </source>
</evidence>
<sequence>MAASGESDVVKIEFPFTPYPTQIKFMVKAYQLLQEGGFGVFQSPTGTGKTLMIVCTALQWLRDNEMSVLKQQLVREPSTAAEANAAQPAKSAPLPLWLTQSKATREQEELQAWVNERLERLQQRKTRAAIIKTQSKQTMFPVGLPGPAAKKQKVTQEPAAAAAAGGGGSASASVSARPAAIDLEFLLNSICSTSGEEEHLRAETSRFTKPQILICSRTHEQLKQYKEEILRTSHAAKVVVVPLASRQQLCINQEVRSAAHSASHLTDLCRTKVDEGKCQYKKSSSRTADLALSEVLDIEDLKRWGSKESVCSCPYFGTREAAPDADVLLLPYNCILSRDTREALGIRIKGSVIVFDEAHNLIEAINSSHSCTITQSQLAGCRQDLEAYLVQYEKWLKGNNSANLKIFIKMCDHLHTLIQTETDNHTEGRSHTIARFLQDAQLEHFPLNDLRDWIRDPLFLRKLRGFSECRRRKLARQAGGPNAQYASSSLHTLVEFLSGLLAGTSDERILVWPGGSGSGVEGRLEIMNLNAEERFHDIVKDARAVLLAGGTMEPRREFAPLSSSLPAEKIVHFSGTHVVPPSQVFVSTVTNGPDGHPWKFDYASRSQDATLRNLTAFIASLCAAVPAGLVVFVPSFDFLAHLDTYIKSHPAVSSEIAKHKRVFVEQRAGARGGAGGGKAGSDGDELPLFRDFRQYVLGTDGRARRGALLFSVVGGKLSEGMNFKDDLARGVCVVGCPYPRKDLKIRQKMNFLDTAASRARREGEGDAQQRITGREYYQCLCMKAVNQCVGRAIRSRSDYGAILLIDSRYGVGATQQQLPEWIQKSLTLTIGQDTTQATMATALPSPLEAFFRRMQSTSRSN</sequence>
<keyword evidence="8" id="KW-0067">ATP-binding</keyword>
<dbReference type="OMA" id="QTHQFRD"/>
<evidence type="ECO:0000256" key="10">
    <source>
        <dbReference type="ARBA" id="ARBA00023014"/>
    </source>
</evidence>
<dbReference type="NCBIfam" id="TIGR00604">
    <property type="entry name" value="rad3"/>
    <property type="match status" value="1"/>
</dbReference>
<dbReference type="STRING" id="1169540.A0A0G4GYD1"/>
<dbReference type="Gene3D" id="3.40.50.300">
    <property type="entry name" value="P-loop containing nucleotide triphosphate hydrolases"/>
    <property type="match status" value="3"/>
</dbReference>
<feature type="domain" description="Helicase ATP-binding" evidence="13">
    <location>
        <begin position="8"/>
        <end position="406"/>
    </location>
</feature>
<keyword evidence="4" id="KW-0479">Metal-binding</keyword>
<dbReference type="InterPro" id="IPR027417">
    <property type="entry name" value="P-loop_NTPase"/>
</dbReference>
<evidence type="ECO:0000256" key="7">
    <source>
        <dbReference type="ARBA" id="ARBA00022806"/>
    </source>
</evidence>
<dbReference type="SMART" id="SM00491">
    <property type="entry name" value="HELICc2"/>
    <property type="match status" value="1"/>
</dbReference>
<dbReference type="GO" id="GO:0003677">
    <property type="term" value="F:DNA binding"/>
    <property type="evidence" value="ECO:0007669"/>
    <property type="project" value="InterPro"/>
</dbReference>
<dbReference type="InterPro" id="IPR006555">
    <property type="entry name" value="ATP-dep_Helicase_C"/>
</dbReference>
<dbReference type="GO" id="GO:0006139">
    <property type="term" value="P:nucleobase-containing compound metabolic process"/>
    <property type="evidence" value="ECO:0007669"/>
    <property type="project" value="InterPro"/>
</dbReference>
<dbReference type="InParanoid" id="A0A0G4GYD1"/>
<dbReference type="CDD" id="cd18788">
    <property type="entry name" value="SF2_C_XPD"/>
    <property type="match status" value="1"/>
</dbReference>
<evidence type="ECO:0000313" key="15">
    <source>
        <dbReference type="Proteomes" id="UP000041254"/>
    </source>
</evidence>
<dbReference type="GO" id="GO:0046872">
    <property type="term" value="F:metal ion binding"/>
    <property type="evidence" value="ECO:0007669"/>
    <property type="project" value="UniProtKB-KW"/>
</dbReference>
<dbReference type="InterPro" id="IPR006554">
    <property type="entry name" value="Helicase-like_DEXD_c2"/>
</dbReference>
<reference evidence="14 15" key="1">
    <citation type="submission" date="2014-11" db="EMBL/GenBank/DDBJ databases">
        <authorList>
            <person name="Zhu J."/>
            <person name="Qi W."/>
            <person name="Song R."/>
        </authorList>
    </citation>
    <scope>NUCLEOTIDE SEQUENCE [LARGE SCALE GENOMIC DNA]</scope>
</reference>
<dbReference type="SMART" id="SM00488">
    <property type="entry name" value="DEXDc2"/>
    <property type="match status" value="1"/>
</dbReference>
<dbReference type="Proteomes" id="UP000041254">
    <property type="component" value="Unassembled WGS sequence"/>
</dbReference>
<evidence type="ECO:0000256" key="5">
    <source>
        <dbReference type="ARBA" id="ARBA00022741"/>
    </source>
</evidence>
<evidence type="ECO:0000256" key="11">
    <source>
        <dbReference type="ARBA" id="ARBA00023235"/>
    </source>
</evidence>
<keyword evidence="6" id="KW-0378">Hydrolase</keyword>
<comment type="similarity">
    <text evidence="3">Belongs to the DEAD box helicase family. DEAH subfamily. DDX11/CHL1 sub-subfamily.</text>
</comment>
<comment type="cofactor">
    <cofactor evidence="1">
        <name>[4Fe-4S] cluster</name>
        <dbReference type="ChEBI" id="CHEBI:49883"/>
    </cofactor>
</comment>
<evidence type="ECO:0000259" key="13">
    <source>
        <dbReference type="PROSITE" id="PS51193"/>
    </source>
</evidence>
<evidence type="ECO:0000256" key="2">
    <source>
        <dbReference type="ARBA" id="ARBA00004123"/>
    </source>
</evidence>
<dbReference type="GO" id="GO:0005524">
    <property type="term" value="F:ATP binding"/>
    <property type="evidence" value="ECO:0007669"/>
    <property type="project" value="UniProtKB-KW"/>
</dbReference>
<dbReference type="GO" id="GO:0034085">
    <property type="term" value="P:establishment of sister chromatid cohesion"/>
    <property type="evidence" value="ECO:0007669"/>
    <property type="project" value="TreeGrafter"/>
</dbReference>
<keyword evidence="12" id="KW-0539">Nucleus</keyword>
<keyword evidence="9" id="KW-0408">Iron</keyword>
<dbReference type="GO" id="GO:0005634">
    <property type="term" value="C:nucleus"/>
    <property type="evidence" value="ECO:0007669"/>
    <property type="project" value="UniProtKB-SubCell"/>
</dbReference>
<dbReference type="OrthoDB" id="19182at2759"/>
<evidence type="ECO:0000256" key="1">
    <source>
        <dbReference type="ARBA" id="ARBA00001966"/>
    </source>
</evidence>
<dbReference type="GO" id="GO:0003678">
    <property type="term" value="F:DNA helicase activity"/>
    <property type="evidence" value="ECO:0007669"/>
    <property type="project" value="InterPro"/>
</dbReference>
<dbReference type="PhylomeDB" id="A0A0G4GYD1"/>
<organism evidence="14 15">
    <name type="scientific">Vitrella brassicaformis (strain CCMP3155)</name>
    <dbReference type="NCBI Taxonomy" id="1169540"/>
    <lineage>
        <taxon>Eukaryota</taxon>
        <taxon>Sar</taxon>
        <taxon>Alveolata</taxon>
        <taxon>Colpodellida</taxon>
        <taxon>Vitrellaceae</taxon>
        <taxon>Vitrella</taxon>
    </lineage>
</organism>
<protein>
    <recommendedName>
        <fullName evidence="13">Helicase ATP-binding domain-containing protein</fullName>
    </recommendedName>
</protein>
<keyword evidence="5" id="KW-0547">Nucleotide-binding</keyword>
<evidence type="ECO:0000256" key="9">
    <source>
        <dbReference type="ARBA" id="ARBA00023004"/>
    </source>
</evidence>
<dbReference type="Pfam" id="PF13307">
    <property type="entry name" value="Helicase_C_2"/>
    <property type="match status" value="1"/>
</dbReference>
<dbReference type="InterPro" id="IPR010614">
    <property type="entry name" value="RAD3-like_helicase_DEAD"/>
</dbReference>
<dbReference type="AlphaFoldDB" id="A0A0G4GYD1"/>
<dbReference type="InterPro" id="IPR002464">
    <property type="entry name" value="DNA/RNA_helicase_DEAH_CS"/>
</dbReference>
<gene>
    <name evidence="14" type="ORF">Vbra_19097</name>
</gene>
<dbReference type="PROSITE" id="PS51193">
    <property type="entry name" value="HELICASE_ATP_BIND_2"/>
    <property type="match status" value="1"/>
</dbReference>
<evidence type="ECO:0000256" key="4">
    <source>
        <dbReference type="ARBA" id="ARBA00022723"/>
    </source>
</evidence>
<evidence type="ECO:0000256" key="12">
    <source>
        <dbReference type="ARBA" id="ARBA00023242"/>
    </source>
</evidence>
<dbReference type="GO" id="GO:0051536">
    <property type="term" value="F:iron-sulfur cluster binding"/>
    <property type="evidence" value="ECO:0007669"/>
    <property type="project" value="UniProtKB-KW"/>
</dbReference>
<accession>A0A0G4GYD1</accession>
<keyword evidence="10" id="KW-0411">Iron-sulfur</keyword>